<evidence type="ECO:0000313" key="1">
    <source>
        <dbReference type="EMBL" id="PTB38423.1"/>
    </source>
</evidence>
<name>A0A2T3Z0U9_TRIA4</name>
<keyword evidence="2" id="KW-1185">Reference proteome</keyword>
<dbReference type="EMBL" id="KZ679266">
    <property type="protein sequence ID" value="PTB38423.1"/>
    <property type="molecule type" value="Genomic_DNA"/>
</dbReference>
<proteinExistence type="predicted"/>
<dbReference type="AlphaFoldDB" id="A0A2T3Z0U9"/>
<protein>
    <submittedName>
        <fullName evidence="1">Uncharacterized protein</fullName>
    </submittedName>
</protein>
<evidence type="ECO:0000313" key="2">
    <source>
        <dbReference type="Proteomes" id="UP000240493"/>
    </source>
</evidence>
<sequence>MRVNNDADIRGLVSDELPQRSMECKRRKAAGFAAEYYDERQISCCPWLAQQWYSVLADDNETLPGAPWKPASLLGTRG</sequence>
<gene>
    <name evidence="1" type="ORF">M441DRAFT_71863</name>
</gene>
<dbReference type="Proteomes" id="UP000240493">
    <property type="component" value="Unassembled WGS sequence"/>
</dbReference>
<organism evidence="1 2">
    <name type="scientific">Trichoderma asperellum (strain ATCC 204424 / CBS 433.97 / NBRC 101777)</name>
    <dbReference type="NCBI Taxonomy" id="1042311"/>
    <lineage>
        <taxon>Eukaryota</taxon>
        <taxon>Fungi</taxon>
        <taxon>Dikarya</taxon>
        <taxon>Ascomycota</taxon>
        <taxon>Pezizomycotina</taxon>
        <taxon>Sordariomycetes</taxon>
        <taxon>Hypocreomycetidae</taxon>
        <taxon>Hypocreales</taxon>
        <taxon>Hypocreaceae</taxon>
        <taxon>Trichoderma</taxon>
    </lineage>
</organism>
<reference evidence="1 2" key="1">
    <citation type="submission" date="2016-07" db="EMBL/GenBank/DDBJ databases">
        <title>Multiple horizontal gene transfer events from other fungi enriched the ability of initially mycotrophic Trichoderma (Ascomycota) to feed on dead plant biomass.</title>
        <authorList>
            <consortium name="DOE Joint Genome Institute"/>
            <person name="Aerts A."/>
            <person name="Atanasova L."/>
            <person name="Chenthamara K."/>
            <person name="Zhang J."/>
            <person name="Grujic M."/>
            <person name="Henrissat B."/>
            <person name="Kuo A."/>
            <person name="Salamov A."/>
            <person name="Lipzen A."/>
            <person name="Labutti K."/>
            <person name="Barry K."/>
            <person name="Miao Y."/>
            <person name="Rahimi M.J."/>
            <person name="Shen Q."/>
            <person name="Grigoriev I.V."/>
            <person name="Kubicek C.P."/>
            <person name="Druzhinina I.S."/>
        </authorList>
    </citation>
    <scope>NUCLEOTIDE SEQUENCE [LARGE SCALE GENOMIC DNA]</scope>
    <source>
        <strain evidence="1 2">CBS 433.97</strain>
    </source>
</reference>
<accession>A0A2T3Z0U9</accession>